<evidence type="ECO:0000313" key="6">
    <source>
        <dbReference type="EMBL" id="QAU44367.1"/>
    </source>
</evidence>
<dbReference type="Gene3D" id="1.20.910.10">
    <property type="entry name" value="Heme oxygenase-like"/>
    <property type="match status" value="1"/>
</dbReference>
<protein>
    <submittedName>
        <fullName evidence="6">Biliverdin-producing heme oxygenase</fullName>
    </submittedName>
</protein>
<dbReference type="InterPro" id="IPR016053">
    <property type="entry name" value="Haem_Oase-like"/>
</dbReference>
<keyword evidence="9" id="KW-1185">Reference proteome</keyword>
<sequence>MLERTDRAGLDLRPASLVEALRERTRDLHVRAERSGIIADILTGRCTRESYARLLRSLLPVYQALERQLTMCARSSAVAPIVFRELERAEAIAADLHHFPPGQEETSPAVERYVTAIIAASKGDGSRLIAHAYARYLGDLSGGQILSRLLARSLDLPPEALTFYAFPAIFDVVAFKSGYRAAIDRAGDESEDFDAVVEEGALAFELNIELSLALQADVAQSGS</sequence>
<dbReference type="EMBL" id="CP030053">
    <property type="protein sequence ID" value="QAU44367.1"/>
    <property type="molecule type" value="Genomic_DNA"/>
</dbReference>
<gene>
    <name evidence="7" type="ORF">EAS56_24295</name>
    <name evidence="6" type="ORF">XH91_02685</name>
</gene>
<dbReference type="InterPro" id="IPR002051">
    <property type="entry name" value="Haem_Oase"/>
</dbReference>
<evidence type="ECO:0000256" key="5">
    <source>
        <dbReference type="PIRSR" id="PIRSR000343-2"/>
    </source>
</evidence>
<dbReference type="GO" id="GO:0006979">
    <property type="term" value="P:response to oxidative stress"/>
    <property type="evidence" value="ECO:0007669"/>
    <property type="project" value="TreeGrafter"/>
</dbReference>
<dbReference type="PIRSF" id="PIRSF000343">
    <property type="entry name" value="Haem_Oase"/>
    <property type="match status" value="1"/>
</dbReference>
<feature type="binding site" evidence="4">
    <location>
        <position position="180"/>
    </location>
    <ligand>
        <name>heme b</name>
        <dbReference type="ChEBI" id="CHEBI:60344"/>
    </ligand>
</feature>
<dbReference type="GO" id="GO:0042167">
    <property type="term" value="P:heme catabolic process"/>
    <property type="evidence" value="ECO:0007669"/>
    <property type="project" value="TreeGrafter"/>
</dbReference>
<evidence type="ECO:0000313" key="9">
    <source>
        <dbReference type="Proteomes" id="UP000290401"/>
    </source>
</evidence>
<dbReference type="GO" id="GO:0004392">
    <property type="term" value="F:heme oxygenase (decyclizing) activity"/>
    <property type="evidence" value="ECO:0007669"/>
    <property type="project" value="InterPro"/>
</dbReference>
<dbReference type="Pfam" id="PF01126">
    <property type="entry name" value="Heme_oxygenase"/>
    <property type="match status" value="1"/>
</dbReference>
<dbReference type="PANTHER" id="PTHR10720">
    <property type="entry name" value="HEME OXYGENASE"/>
    <property type="match status" value="1"/>
</dbReference>
<dbReference type="CDD" id="cd19165">
    <property type="entry name" value="HemeO"/>
    <property type="match status" value="1"/>
</dbReference>
<feature type="binding site" evidence="4">
    <location>
        <position position="22"/>
    </location>
    <ligand>
        <name>heme b</name>
        <dbReference type="ChEBI" id="CHEBI:60344"/>
    </ligand>
</feature>
<name>A0AAE6C6F6_9BRAD</name>
<evidence type="ECO:0000256" key="4">
    <source>
        <dbReference type="PIRSR" id="PIRSR000343-1"/>
    </source>
</evidence>
<dbReference type="AlphaFoldDB" id="A0AAE6C6F6"/>
<reference evidence="7 9" key="2">
    <citation type="submission" date="2018-10" db="EMBL/GenBank/DDBJ databases">
        <title>Bradyrhizobium sp. nov., effective nodules isolated from peanut in China.</title>
        <authorList>
            <person name="Li Y."/>
        </authorList>
    </citation>
    <scope>NUCLEOTIDE SEQUENCE [LARGE SCALE GENOMIC DNA]</scope>
    <source>
        <strain evidence="7 9">CCBAU 53426</strain>
    </source>
</reference>
<organism evidence="6 8">
    <name type="scientific">Bradyrhizobium guangzhouense</name>
    <dbReference type="NCBI Taxonomy" id="1325095"/>
    <lineage>
        <taxon>Bacteria</taxon>
        <taxon>Pseudomonadati</taxon>
        <taxon>Pseudomonadota</taxon>
        <taxon>Alphaproteobacteria</taxon>
        <taxon>Hyphomicrobiales</taxon>
        <taxon>Nitrobacteraceae</taxon>
        <taxon>Bradyrhizobium</taxon>
    </lineage>
</organism>
<keyword evidence="1 4" id="KW-0349">Heme</keyword>
<reference evidence="6 8" key="1">
    <citation type="submission" date="2018-06" db="EMBL/GenBank/DDBJ databases">
        <title>Comparative genomics of rhizobia nodulating Arachis hypogaea in China.</title>
        <authorList>
            <person name="Li Y."/>
        </authorList>
    </citation>
    <scope>NUCLEOTIDE SEQUENCE [LARGE SCALE GENOMIC DNA]</scope>
    <source>
        <strain evidence="6 8">CCBAU 51670</strain>
    </source>
</reference>
<keyword evidence="2 5" id="KW-0479">Metal-binding</keyword>
<dbReference type="SUPFAM" id="SSF48613">
    <property type="entry name" value="Heme oxygenase-like"/>
    <property type="match status" value="1"/>
</dbReference>
<dbReference type="EMBL" id="RDQZ01000022">
    <property type="protein sequence ID" value="RXH10063.1"/>
    <property type="molecule type" value="Genomic_DNA"/>
</dbReference>
<accession>A0AAE6C6F6</accession>
<dbReference type="GO" id="GO:0020037">
    <property type="term" value="F:heme binding"/>
    <property type="evidence" value="ECO:0007669"/>
    <property type="project" value="TreeGrafter"/>
</dbReference>
<feature type="binding site" description="axial binding residue" evidence="5">
    <location>
        <position position="29"/>
    </location>
    <ligand>
        <name>heme b</name>
        <dbReference type="ChEBI" id="CHEBI:60344"/>
    </ligand>
    <ligandPart>
        <name>Fe</name>
        <dbReference type="ChEBI" id="CHEBI:18248"/>
    </ligandPart>
</feature>
<dbReference type="Proteomes" id="UP000290401">
    <property type="component" value="Unassembled WGS sequence"/>
</dbReference>
<feature type="binding site" evidence="4">
    <location>
        <position position="133"/>
    </location>
    <ligand>
        <name>heme b</name>
        <dbReference type="ChEBI" id="CHEBI:60344"/>
    </ligand>
</feature>
<evidence type="ECO:0000313" key="7">
    <source>
        <dbReference type="EMBL" id="RXH10063.1"/>
    </source>
</evidence>
<dbReference type="PRINTS" id="PR00088">
    <property type="entry name" value="HAEMOXYGNASE"/>
</dbReference>
<evidence type="ECO:0000256" key="2">
    <source>
        <dbReference type="ARBA" id="ARBA00022723"/>
    </source>
</evidence>
<dbReference type="GO" id="GO:0006788">
    <property type="term" value="P:heme oxidation"/>
    <property type="evidence" value="ECO:0007669"/>
    <property type="project" value="InterPro"/>
</dbReference>
<evidence type="ECO:0000256" key="1">
    <source>
        <dbReference type="ARBA" id="ARBA00022617"/>
    </source>
</evidence>
<keyword evidence="3 5" id="KW-0408">Iron</keyword>
<dbReference type="KEGG" id="bgz:XH91_02685"/>
<proteinExistence type="predicted"/>
<dbReference type="PANTHER" id="PTHR10720:SF0">
    <property type="entry name" value="HEME OXYGENASE"/>
    <property type="match status" value="1"/>
</dbReference>
<dbReference type="Proteomes" id="UP000288972">
    <property type="component" value="Chromosome"/>
</dbReference>
<dbReference type="InterPro" id="IPR016084">
    <property type="entry name" value="Haem_Oase-like_multi-hlx"/>
</dbReference>
<evidence type="ECO:0000256" key="3">
    <source>
        <dbReference type="ARBA" id="ARBA00023004"/>
    </source>
</evidence>
<evidence type="ECO:0000313" key="8">
    <source>
        <dbReference type="Proteomes" id="UP000288972"/>
    </source>
</evidence>
<dbReference type="GO" id="GO:0046872">
    <property type="term" value="F:metal ion binding"/>
    <property type="evidence" value="ECO:0007669"/>
    <property type="project" value="UniProtKB-KW"/>
</dbReference>